<comment type="caution">
    <text evidence="1">The sequence shown here is derived from an EMBL/GenBank/DDBJ whole genome shotgun (WGS) entry which is preliminary data.</text>
</comment>
<dbReference type="Proteomes" id="UP000322454">
    <property type="component" value="Unassembled WGS sequence"/>
</dbReference>
<accession>A0A520XF66</accession>
<dbReference type="AlphaFoldDB" id="A0A520XF66"/>
<organism evidence="1 2">
    <name type="scientific">Candidatus Acidulodesulfobacterium acidiphilum</name>
    <dbReference type="NCBI Taxonomy" id="2597224"/>
    <lineage>
        <taxon>Bacteria</taxon>
        <taxon>Deltaproteobacteria</taxon>
        <taxon>Candidatus Acidulodesulfobacterales</taxon>
        <taxon>Candidatus Acidulodesulfobacterium</taxon>
    </lineage>
</organism>
<name>A0A520XF66_9DELT</name>
<evidence type="ECO:0000313" key="2">
    <source>
        <dbReference type="Proteomes" id="UP000322454"/>
    </source>
</evidence>
<dbReference type="EMBL" id="SHMQ01000006">
    <property type="protein sequence ID" value="RZV39735.1"/>
    <property type="molecule type" value="Genomic_DNA"/>
</dbReference>
<reference evidence="1 2" key="1">
    <citation type="submission" date="2019-01" db="EMBL/GenBank/DDBJ databases">
        <title>Insights into ecological role of a new deltaproteobacterial order Candidatus Sinidesulfobacterales (Sva0485) by metagenomics and metatranscriptomics.</title>
        <authorList>
            <person name="Tan S."/>
            <person name="Liu J."/>
            <person name="Fang Y."/>
            <person name="Hedlund B."/>
            <person name="Lian Z.-H."/>
            <person name="Huang L.-Y."/>
            <person name="Li J.-T."/>
            <person name="Huang L.-N."/>
            <person name="Li W.-J."/>
            <person name="Jiang H.-C."/>
            <person name="Dong H.-L."/>
            <person name="Shu W.-S."/>
        </authorList>
    </citation>
    <scope>NUCLEOTIDE SEQUENCE [LARGE SCALE GENOMIC DNA]</scope>
    <source>
        <strain evidence="1">AP4</strain>
    </source>
</reference>
<evidence type="ECO:0000313" key="1">
    <source>
        <dbReference type="EMBL" id="RZV39735.1"/>
    </source>
</evidence>
<gene>
    <name evidence="1" type="ORF">EVJ48_03350</name>
</gene>
<dbReference type="InterPro" id="IPR025354">
    <property type="entry name" value="DUF4258"/>
</dbReference>
<dbReference type="Pfam" id="PF14076">
    <property type="entry name" value="DUF4258"/>
    <property type="match status" value="1"/>
</dbReference>
<proteinExistence type="predicted"/>
<sequence>MFLNDYEFTAHAIDVIRERKISESWISDALNNPDWNTVEEDGNLHYFKNIAENNGRVLHVVVNHNAYPKRIVTVYFDRKYKTIKRVKSEE</sequence>
<protein>
    <submittedName>
        <fullName evidence="1">DUF4258 domain-containing protein</fullName>
    </submittedName>
</protein>